<keyword evidence="7" id="KW-0998">Cell outer membrane</keyword>
<evidence type="ECO:0000256" key="4">
    <source>
        <dbReference type="ARBA" id="ARBA00022452"/>
    </source>
</evidence>
<evidence type="ECO:0000313" key="11">
    <source>
        <dbReference type="Proteomes" id="UP000000719"/>
    </source>
</evidence>
<sequence>MFLNKRYIYFIVILMMFSILVPLDKIYAEEVLTLTEVLQAGLKENPDIKNTRLDLENARLDLSISWRNLLPEVNLQSAYTRLGEPPQVPGFQYQRVETGIPGEYPDSDIVYLYPEMIEGPQDNYTTTITLNQPLFMGGRLLLGIDQARKGVELARSVLEQKKEDTLYQLINTYYNTLLLSDRLQVEEEGLDLIREQKEVIRAGIEAGTILKTDLLQVEIEENKAWQRLQKVKNQYKLALKQLYVMSGLDKSVLKEQEVILKKPQFKPEVNINDLSSLIKLAKENRPDLKMLSINEEMIKNNITMEKRSNWPSFMVSGNYSWQGEELKFEDPEWTVTISGSLPLFQGGKSGKRLKKINNEFDKIREKKQYVSEMVEVEVTNVFNKINELEENVVIQDQNLNKAQENLRLVNSRYKVGMVTNLDVMNARLLYRQSKLGLLQAEFNYKLAMYELLYKTGRLGEFVEEVVNNETK</sequence>
<evidence type="ECO:0000256" key="7">
    <source>
        <dbReference type="ARBA" id="ARBA00023237"/>
    </source>
</evidence>
<accession>B8D234</accession>
<comment type="subcellular location">
    <subcellularLocation>
        <location evidence="1">Cell outer membrane</location>
    </subcellularLocation>
</comment>
<dbReference type="AlphaFoldDB" id="B8D234"/>
<dbReference type="Gene3D" id="1.20.1600.10">
    <property type="entry name" value="Outer membrane efflux proteins (OEP)"/>
    <property type="match status" value="1"/>
</dbReference>
<dbReference type="STRING" id="373903.Hore_05030"/>
<dbReference type="PANTHER" id="PTHR30026">
    <property type="entry name" value="OUTER MEMBRANE PROTEIN TOLC"/>
    <property type="match status" value="1"/>
</dbReference>
<reference evidence="10 11" key="1">
    <citation type="journal article" date="2009" name="PLoS ONE">
        <title>Genome analysis of the anaerobic thermohalophilic bacterium Halothermothrix orenii.</title>
        <authorList>
            <person name="Mavromatis K."/>
            <person name="Ivanova N."/>
            <person name="Anderson I."/>
            <person name="Lykidis A."/>
            <person name="Hooper S.D."/>
            <person name="Sun H."/>
            <person name="Kunin V."/>
            <person name="Lapidus A."/>
            <person name="Hugenholtz P."/>
            <person name="Patel B."/>
            <person name="Kyrpides N.C."/>
        </authorList>
    </citation>
    <scope>NUCLEOTIDE SEQUENCE [LARGE SCALE GENOMIC DNA]</scope>
    <source>
        <strain evidence="11">H 168 / OCM 544 / DSM 9562</strain>
    </source>
</reference>
<gene>
    <name evidence="10" type="ordered locus">Hore_05030</name>
</gene>
<dbReference type="InterPro" id="IPR051906">
    <property type="entry name" value="TolC-like"/>
</dbReference>
<feature type="transmembrane region" description="Helical" evidence="9">
    <location>
        <begin position="7"/>
        <end position="23"/>
    </location>
</feature>
<dbReference type="KEGG" id="hor:Hore_05030"/>
<keyword evidence="5 9" id="KW-0812">Transmembrane</keyword>
<comment type="similarity">
    <text evidence="2">Belongs to the outer membrane factor (OMF) (TC 1.B.17) family.</text>
</comment>
<evidence type="ECO:0000313" key="10">
    <source>
        <dbReference type="EMBL" id="ACL69261.1"/>
    </source>
</evidence>
<dbReference type="Pfam" id="PF02321">
    <property type="entry name" value="OEP"/>
    <property type="match status" value="2"/>
</dbReference>
<keyword evidence="11" id="KW-1185">Reference proteome</keyword>
<dbReference type="Proteomes" id="UP000000719">
    <property type="component" value="Chromosome"/>
</dbReference>
<evidence type="ECO:0000256" key="1">
    <source>
        <dbReference type="ARBA" id="ARBA00004442"/>
    </source>
</evidence>
<dbReference type="EMBL" id="CP001098">
    <property type="protein sequence ID" value="ACL69261.1"/>
    <property type="molecule type" value="Genomic_DNA"/>
</dbReference>
<dbReference type="GO" id="GO:0009279">
    <property type="term" value="C:cell outer membrane"/>
    <property type="evidence" value="ECO:0007669"/>
    <property type="project" value="UniProtKB-SubCell"/>
</dbReference>
<evidence type="ECO:0000256" key="2">
    <source>
        <dbReference type="ARBA" id="ARBA00007613"/>
    </source>
</evidence>
<evidence type="ECO:0000256" key="5">
    <source>
        <dbReference type="ARBA" id="ARBA00022692"/>
    </source>
</evidence>
<keyword evidence="4" id="KW-1134">Transmembrane beta strand</keyword>
<dbReference type="HOGENOM" id="CLU_012817_10_3_9"/>
<evidence type="ECO:0000256" key="3">
    <source>
        <dbReference type="ARBA" id="ARBA00022448"/>
    </source>
</evidence>
<evidence type="ECO:0000256" key="9">
    <source>
        <dbReference type="SAM" id="Phobius"/>
    </source>
</evidence>
<dbReference type="InterPro" id="IPR003423">
    <property type="entry name" value="OMP_efflux"/>
</dbReference>
<feature type="coiled-coil region" evidence="8">
    <location>
        <begin position="371"/>
        <end position="405"/>
    </location>
</feature>
<dbReference type="GO" id="GO:1990281">
    <property type="term" value="C:efflux pump complex"/>
    <property type="evidence" value="ECO:0007669"/>
    <property type="project" value="TreeGrafter"/>
</dbReference>
<dbReference type="GO" id="GO:0015562">
    <property type="term" value="F:efflux transmembrane transporter activity"/>
    <property type="evidence" value="ECO:0007669"/>
    <property type="project" value="InterPro"/>
</dbReference>
<proteinExistence type="inferred from homology"/>
<keyword evidence="9" id="KW-1133">Transmembrane helix</keyword>
<dbReference type="SUPFAM" id="SSF56954">
    <property type="entry name" value="Outer membrane efflux proteins (OEP)"/>
    <property type="match status" value="1"/>
</dbReference>
<keyword evidence="6 9" id="KW-0472">Membrane</keyword>
<dbReference type="PANTHER" id="PTHR30026:SF20">
    <property type="entry name" value="OUTER MEMBRANE PROTEIN TOLC"/>
    <property type="match status" value="1"/>
</dbReference>
<evidence type="ECO:0000256" key="8">
    <source>
        <dbReference type="SAM" id="Coils"/>
    </source>
</evidence>
<protein>
    <submittedName>
        <fullName evidence="10">Outer membrane efflux protein</fullName>
    </submittedName>
</protein>
<name>B8D234_HALOH</name>
<dbReference type="eggNOG" id="COG1538">
    <property type="taxonomic scope" value="Bacteria"/>
</dbReference>
<dbReference type="OrthoDB" id="2112995at2"/>
<organism evidence="10 11">
    <name type="scientific">Halothermothrix orenii (strain H 168 / OCM 544 / DSM 9562)</name>
    <dbReference type="NCBI Taxonomy" id="373903"/>
    <lineage>
        <taxon>Bacteria</taxon>
        <taxon>Bacillati</taxon>
        <taxon>Bacillota</taxon>
        <taxon>Clostridia</taxon>
        <taxon>Halanaerobiales</taxon>
        <taxon>Halothermotrichaceae</taxon>
        <taxon>Halothermothrix</taxon>
    </lineage>
</organism>
<dbReference type="RefSeq" id="WP_012635449.1">
    <property type="nucleotide sequence ID" value="NC_011899.1"/>
</dbReference>
<keyword evidence="8" id="KW-0175">Coiled coil</keyword>
<evidence type="ECO:0000256" key="6">
    <source>
        <dbReference type="ARBA" id="ARBA00023136"/>
    </source>
</evidence>
<dbReference type="GO" id="GO:0015288">
    <property type="term" value="F:porin activity"/>
    <property type="evidence" value="ECO:0007669"/>
    <property type="project" value="TreeGrafter"/>
</dbReference>
<keyword evidence="3" id="KW-0813">Transport</keyword>